<keyword evidence="10" id="KW-0408">Iron</keyword>
<evidence type="ECO:0000256" key="6">
    <source>
        <dbReference type="ARBA" id="ARBA00022692"/>
    </source>
</evidence>
<evidence type="ECO:0000256" key="9">
    <source>
        <dbReference type="ARBA" id="ARBA00022989"/>
    </source>
</evidence>
<evidence type="ECO:0000313" key="16">
    <source>
        <dbReference type="EMBL" id="VCU11556.1"/>
    </source>
</evidence>
<evidence type="ECO:0000256" key="1">
    <source>
        <dbReference type="ARBA" id="ARBA00004162"/>
    </source>
</evidence>
<feature type="transmembrane region" description="Helical" evidence="14">
    <location>
        <begin position="26"/>
        <end position="49"/>
    </location>
</feature>
<evidence type="ECO:0000256" key="13">
    <source>
        <dbReference type="ARBA" id="ARBA00074074"/>
    </source>
</evidence>
<keyword evidence="5" id="KW-0349">Heme</keyword>
<dbReference type="GO" id="GO:0009055">
    <property type="term" value="F:electron transfer activity"/>
    <property type="evidence" value="ECO:0007669"/>
    <property type="project" value="TreeGrafter"/>
</dbReference>
<keyword evidence="9 14" id="KW-1133">Transmembrane helix</keyword>
<dbReference type="GO" id="GO:0046872">
    <property type="term" value="F:metal ion binding"/>
    <property type="evidence" value="ECO:0007669"/>
    <property type="project" value="UniProtKB-KW"/>
</dbReference>
<dbReference type="PANTHER" id="PTHR30333">
    <property type="entry name" value="CYTOCHROME C-TYPE PROTEIN"/>
    <property type="match status" value="1"/>
</dbReference>
<comment type="caution">
    <text evidence="16">The sequence shown here is derived from an EMBL/GenBank/DDBJ whole genome shotgun (WGS) entry which is preliminary data.</text>
</comment>
<comment type="subcellular location">
    <subcellularLocation>
        <location evidence="1">Cell membrane</location>
        <topology evidence="1">Single-pass membrane protein</topology>
    </subcellularLocation>
</comment>
<dbReference type="SUPFAM" id="SSF48695">
    <property type="entry name" value="Multiheme cytochromes"/>
    <property type="match status" value="1"/>
</dbReference>
<sequence length="599" mass="65593">MSELKAAPAARWSIVRRITDWLARPVSRWILAGLVVAGFFGGVLFWGAFHTVVEASNTLEFCTGCHVMRDFVYKEYATTIHYQNRTGVKATCSDCHVPKEWFPKMMRKVQATNELWHWMLGTIDTKEKFEAKRLELATHVWDRMKQTDSLECRNCHTLQSMNPEFQKPRARKVHLDAFTSGQTCIDCHKGIAHNSPRERLTTAQIEALEKPNPAFIRPIPPTFIDGLARVTAREEAEAKARDEAARAAEQALRTRIEAELARKASGDSGAAAVDTFGVDWAAVPAKTVTLFYPGVSSFEWIQVARDHTGARGFLRTGERCNECHGKEVKDIGSKLVSGTKNEPTPIPGKRPWIDLSVQAAQDGTDLFLRFEWSDTPHAPVPFVEGGKMDPQHASKLSMMIAGPAVARAEQGGCWVTCHHDVRSMPDAARVDPTAAPGLLADARDAAIAQGLTKYLAESRERIDLQGKDGPRGGGIAVKSAPDLAALRAAGTRMELLRLRPGRPAESGSVLAQRLMEGGVPITGSIAQVGDRWVATLRRPLKPSDSGDIGIVPGAVYTVGFAVHDDFADARFHHVSLELRLALDGAASELPITSIAPSRR</sequence>
<dbReference type="SMART" id="SM00887">
    <property type="entry name" value="EB_dh"/>
    <property type="match status" value="1"/>
</dbReference>
<dbReference type="GO" id="GO:0009061">
    <property type="term" value="P:anaerobic respiration"/>
    <property type="evidence" value="ECO:0007669"/>
    <property type="project" value="TreeGrafter"/>
</dbReference>
<dbReference type="InterPro" id="IPR051174">
    <property type="entry name" value="Cytochrome_c-type_ET"/>
</dbReference>
<organism evidence="16 17">
    <name type="scientific">Rhodoplanes serenus</name>
    <dbReference type="NCBI Taxonomy" id="200615"/>
    <lineage>
        <taxon>Bacteria</taxon>
        <taxon>Pseudomonadati</taxon>
        <taxon>Pseudomonadota</taxon>
        <taxon>Alphaproteobacteria</taxon>
        <taxon>Hyphomicrobiales</taxon>
        <taxon>Nitrobacteraceae</taxon>
        <taxon>Rhodoplanes</taxon>
    </lineage>
</organism>
<evidence type="ECO:0000256" key="12">
    <source>
        <dbReference type="ARBA" id="ARBA00055242"/>
    </source>
</evidence>
<evidence type="ECO:0000256" key="8">
    <source>
        <dbReference type="ARBA" id="ARBA00022982"/>
    </source>
</evidence>
<evidence type="ECO:0000256" key="4">
    <source>
        <dbReference type="ARBA" id="ARBA00022475"/>
    </source>
</evidence>
<name>A0A447D216_9BRAD</name>
<evidence type="ECO:0000256" key="3">
    <source>
        <dbReference type="ARBA" id="ARBA00022448"/>
    </source>
</evidence>
<dbReference type="GO" id="GO:0005886">
    <property type="term" value="C:plasma membrane"/>
    <property type="evidence" value="ECO:0007669"/>
    <property type="project" value="UniProtKB-SubCell"/>
</dbReference>
<dbReference type="AlphaFoldDB" id="A0A447D216"/>
<keyword evidence="11 14" id="KW-0472">Membrane</keyword>
<accession>A0A447D216</accession>
<feature type="domain" description="Cytochrome c-552/DMSO reductase-like haem-binding" evidence="15">
    <location>
        <begin position="277"/>
        <end position="575"/>
    </location>
</feature>
<keyword evidence="4" id="KW-1003">Cell membrane</keyword>
<dbReference type="InterPro" id="IPR019020">
    <property type="entry name" value="Cyt-c552/DMSO_Rdtase_haem-bd"/>
</dbReference>
<evidence type="ECO:0000259" key="15">
    <source>
        <dbReference type="SMART" id="SM00887"/>
    </source>
</evidence>
<evidence type="ECO:0000256" key="10">
    <source>
        <dbReference type="ARBA" id="ARBA00023004"/>
    </source>
</evidence>
<proteinExistence type="inferred from homology"/>
<dbReference type="Pfam" id="PF09459">
    <property type="entry name" value="EB_dh"/>
    <property type="match status" value="1"/>
</dbReference>
<dbReference type="PANTHER" id="PTHR30333:SF1">
    <property type="entry name" value="CYTOCHROME C-TYPE PROTEIN NAPC"/>
    <property type="match status" value="1"/>
</dbReference>
<dbReference type="InterPro" id="IPR005126">
    <property type="entry name" value="NapC/NirT_cyt_c_N"/>
</dbReference>
<keyword evidence="8" id="KW-0249">Electron transport</keyword>
<dbReference type="InterPro" id="IPR036280">
    <property type="entry name" value="Multihaem_cyt_sf"/>
</dbReference>
<evidence type="ECO:0000256" key="11">
    <source>
        <dbReference type="ARBA" id="ARBA00023136"/>
    </source>
</evidence>
<gene>
    <name evidence="16" type="primary">nirT</name>
    <name evidence="16" type="ORF">RHODGE_RHODGE_05037</name>
</gene>
<dbReference type="InterPro" id="IPR038266">
    <property type="entry name" value="NapC/NirT_cytc_sf"/>
</dbReference>
<keyword evidence="3" id="KW-0813">Transport</keyword>
<evidence type="ECO:0000256" key="2">
    <source>
        <dbReference type="ARBA" id="ARBA00007395"/>
    </source>
</evidence>
<dbReference type="EMBL" id="UWOC01000214">
    <property type="protein sequence ID" value="VCU11556.1"/>
    <property type="molecule type" value="Genomic_DNA"/>
</dbReference>
<reference evidence="17" key="1">
    <citation type="submission" date="2018-10" db="EMBL/GenBank/DDBJ databases">
        <authorList>
            <person name="Peiro R."/>
            <person name="Begona"/>
            <person name="Cbmso G."/>
            <person name="Lopez M."/>
            <person name="Gonzalez S."/>
            <person name="Sacristan E."/>
            <person name="Castillo E."/>
        </authorList>
    </citation>
    <scope>NUCLEOTIDE SEQUENCE [LARGE SCALE GENOMIC DNA]</scope>
</reference>
<dbReference type="GO" id="GO:0020037">
    <property type="term" value="F:heme binding"/>
    <property type="evidence" value="ECO:0007669"/>
    <property type="project" value="InterPro"/>
</dbReference>
<evidence type="ECO:0000313" key="17">
    <source>
        <dbReference type="Proteomes" id="UP000289200"/>
    </source>
</evidence>
<dbReference type="RefSeq" id="WP_129611711.1">
    <property type="nucleotide sequence ID" value="NZ_UWOC01000214.1"/>
</dbReference>
<evidence type="ECO:0000256" key="7">
    <source>
        <dbReference type="ARBA" id="ARBA00022723"/>
    </source>
</evidence>
<protein>
    <recommendedName>
        <fullName evidence="13">Cytochrome c-type protein NapC</fullName>
    </recommendedName>
</protein>
<dbReference type="OrthoDB" id="7360653at2"/>
<dbReference type="FunFam" id="1.10.3820.10:FF:000001">
    <property type="entry name" value="Cytochrome c-type protein"/>
    <property type="match status" value="1"/>
</dbReference>
<dbReference type="Gene3D" id="1.10.3820.10">
    <property type="entry name" value="Di-heme elbow motif domain"/>
    <property type="match status" value="1"/>
</dbReference>
<keyword evidence="7" id="KW-0479">Metal-binding</keyword>
<evidence type="ECO:0000256" key="5">
    <source>
        <dbReference type="ARBA" id="ARBA00022617"/>
    </source>
</evidence>
<keyword evidence="17" id="KW-1185">Reference proteome</keyword>
<comment type="similarity">
    <text evidence="2">Belongs to the NapC/NirT/NrfH family.</text>
</comment>
<dbReference type="Pfam" id="PF03264">
    <property type="entry name" value="Cytochrom_NNT"/>
    <property type="match status" value="1"/>
</dbReference>
<evidence type="ECO:0000256" key="14">
    <source>
        <dbReference type="SAM" id="Phobius"/>
    </source>
</evidence>
<dbReference type="Proteomes" id="UP000289200">
    <property type="component" value="Unassembled WGS sequence"/>
</dbReference>
<comment type="function">
    <text evidence="12">Mediates electron flow from quinones to the NapAB complex.</text>
</comment>
<keyword evidence="6 14" id="KW-0812">Transmembrane</keyword>